<feature type="domain" description="Pyrroline-5-carboxylate reductase catalytic N-terminal" evidence="7">
    <location>
        <begin position="4"/>
        <end position="85"/>
    </location>
</feature>
<dbReference type="SUPFAM" id="SSF51735">
    <property type="entry name" value="NAD(P)-binding Rossmann-fold domains"/>
    <property type="match status" value="1"/>
</dbReference>
<evidence type="ECO:0000256" key="6">
    <source>
        <dbReference type="PIRSR" id="PIRSR000193-1"/>
    </source>
</evidence>
<evidence type="ECO:0000256" key="5">
    <source>
        <dbReference type="NCBIfam" id="TIGR00112"/>
    </source>
</evidence>
<evidence type="ECO:0000256" key="4">
    <source>
        <dbReference type="HAMAP-Rule" id="MF_01925"/>
    </source>
</evidence>
<sequence>MKLLLIGAGNMGGAMLQGLHVKDITVVEAYPPRAKELQELYPTIKIVHEIPSLEGYLVILAIKPQSFGTLHTKGIAEGVISIMAGINLEKLKSGIMAKHYIRSMPNMAALVRKSATSLCGDVALKDEAMDVLSSIGRCFWLESEKELDIATGLSGSAPAWIALVAEALSDGAVNLGMKREITYQYIATLFEGVGEVLKTEHPALLKDKVMSPSGTTAAGYAKLEEGKVRDSFIKAMEASYERAKGFSK</sequence>
<reference evidence="10" key="1">
    <citation type="submission" date="2017-09" db="EMBL/GenBank/DDBJ databases">
        <title>The complete genome of Sulfurospirillum sp. JPD-1.</title>
        <authorList>
            <person name="Goris T."/>
        </authorList>
    </citation>
    <scope>NUCLEOTIDE SEQUENCE [LARGE SCALE GENOMIC DNA]</scope>
    <source>
        <strain evidence="10">JPD-1</strain>
    </source>
</reference>
<evidence type="ECO:0000259" key="7">
    <source>
        <dbReference type="Pfam" id="PF03807"/>
    </source>
</evidence>
<dbReference type="EMBL" id="CP023275">
    <property type="protein sequence ID" value="ATB70275.1"/>
    <property type="molecule type" value="Genomic_DNA"/>
</dbReference>
<gene>
    <name evidence="4" type="primary">proC</name>
    <name evidence="9" type="ORF">SJPD1_2177</name>
</gene>
<dbReference type="InterPro" id="IPR000304">
    <property type="entry name" value="Pyrroline-COOH_reductase"/>
</dbReference>
<dbReference type="InterPro" id="IPR028939">
    <property type="entry name" value="P5C_Rdtase_cat_N"/>
</dbReference>
<evidence type="ECO:0000313" key="10">
    <source>
        <dbReference type="Proteomes" id="UP000217349"/>
    </source>
</evidence>
<protein>
    <recommendedName>
        <fullName evidence="4 5">Pyrroline-5-carboxylate reductase</fullName>
        <shortName evidence="4">P5C reductase</shortName>
        <shortName evidence="4">P5CR</shortName>
        <ecNumber evidence="4 5">1.5.1.2</ecNumber>
    </recommendedName>
    <alternativeName>
        <fullName evidence="4">PCA reductase</fullName>
    </alternativeName>
</protein>
<feature type="binding site" evidence="6">
    <location>
        <begin position="6"/>
        <end position="11"/>
    </location>
    <ligand>
        <name>NADP(+)</name>
        <dbReference type="ChEBI" id="CHEBI:58349"/>
    </ligand>
</feature>
<dbReference type="Gene3D" id="1.10.3730.10">
    <property type="entry name" value="ProC C-terminal domain-like"/>
    <property type="match status" value="1"/>
</dbReference>
<dbReference type="PANTHER" id="PTHR11645:SF0">
    <property type="entry name" value="PYRROLINE-5-CARBOXYLATE REDUCTASE 3"/>
    <property type="match status" value="1"/>
</dbReference>
<comment type="catalytic activity">
    <reaction evidence="4">
        <text>L-proline + NADP(+) = (S)-1-pyrroline-5-carboxylate + NADPH + 2 H(+)</text>
        <dbReference type="Rhea" id="RHEA:14109"/>
        <dbReference type="ChEBI" id="CHEBI:15378"/>
        <dbReference type="ChEBI" id="CHEBI:17388"/>
        <dbReference type="ChEBI" id="CHEBI:57783"/>
        <dbReference type="ChEBI" id="CHEBI:58349"/>
        <dbReference type="ChEBI" id="CHEBI:60039"/>
        <dbReference type="EC" id="1.5.1.2"/>
    </reaction>
</comment>
<organism evidence="9 10">
    <name type="scientific">Sulfurospirillum diekertiae</name>
    <dbReference type="NCBI Taxonomy" id="1854492"/>
    <lineage>
        <taxon>Bacteria</taxon>
        <taxon>Pseudomonadati</taxon>
        <taxon>Campylobacterota</taxon>
        <taxon>Epsilonproteobacteria</taxon>
        <taxon>Campylobacterales</taxon>
        <taxon>Sulfurospirillaceae</taxon>
        <taxon>Sulfurospirillum</taxon>
    </lineage>
</organism>
<keyword evidence="4" id="KW-0963">Cytoplasm</keyword>
<feature type="binding site" evidence="6">
    <location>
        <begin position="61"/>
        <end position="64"/>
    </location>
    <ligand>
        <name>NADP(+)</name>
        <dbReference type="ChEBI" id="CHEBI:58349"/>
    </ligand>
</feature>
<evidence type="ECO:0000313" key="9">
    <source>
        <dbReference type="EMBL" id="ATB70275.1"/>
    </source>
</evidence>
<evidence type="ECO:0000256" key="1">
    <source>
        <dbReference type="ARBA" id="ARBA00005525"/>
    </source>
</evidence>
<dbReference type="PANTHER" id="PTHR11645">
    <property type="entry name" value="PYRROLINE-5-CARBOXYLATE REDUCTASE"/>
    <property type="match status" value="1"/>
</dbReference>
<dbReference type="GO" id="GO:0005737">
    <property type="term" value="C:cytoplasm"/>
    <property type="evidence" value="ECO:0007669"/>
    <property type="project" value="UniProtKB-SubCell"/>
</dbReference>
<comment type="catalytic activity">
    <reaction evidence="4">
        <text>L-proline + NAD(+) = (S)-1-pyrroline-5-carboxylate + NADH + 2 H(+)</text>
        <dbReference type="Rhea" id="RHEA:14105"/>
        <dbReference type="ChEBI" id="CHEBI:15378"/>
        <dbReference type="ChEBI" id="CHEBI:17388"/>
        <dbReference type="ChEBI" id="CHEBI:57540"/>
        <dbReference type="ChEBI" id="CHEBI:57945"/>
        <dbReference type="ChEBI" id="CHEBI:60039"/>
        <dbReference type="EC" id="1.5.1.2"/>
    </reaction>
</comment>
<dbReference type="KEGG" id="sulj:SJPD1_2177"/>
<dbReference type="Pfam" id="PF14748">
    <property type="entry name" value="P5CR_dimer"/>
    <property type="match status" value="1"/>
</dbReference>
<dbReference type="UniPathway" id="UPA00098">
    <property type="reaction ID" value="UER00361"/>
</dbReference>
<dbReference type="GO" id="GO:0004735">
    <property type="term" value="F:pyrroline-5-carboxylate reductase activity"/>
    <property type="evidence" value="ECO:0007669"/>
    <property type="project" value="UniProtKB-UniRule"/>
</dbReference>
<dbReference type="EC" id="1.5.1.2" evidence="4 5"/>
<keyword evidence="4" id="KW-0641">Proline biosynthesis</keyword>
<accession>A0A290HFV5</accession>
<dbReference type="Proteomes" id="UP000217349">
    <property type="component" value="Chromosome"/>
</dbReference>
<dbReference type="HAMAP" id="MF_01925">
    <property type="entry name" value="P5C_reductase"/>
    <property type="match status" value="1"/>
</dbReference>
<dbReference type="FunFam" id="1.10.3730.10:FF:000001">
    <property type="entry name" value="Pyrroline-5-carboxylate reductase"/>
    <property type="match status" value="1"/>
</dbReference>
<dbReference type="NCBIfam" id="TIGR00112">
    <property type="entry name" value="proC"/>
    <property type="match status" value="1"/>
</dbReference>
<dbReference type="InterPro" id="IPR008927">
    <property type="entry name" value="6-PGluconate_DH-like_C_sf"/>
</dbReference>
<comment type="pathway">
    <text evidence="4">Amino-acid biosynthesis; L-proline biosynthesis; L-proline from L-glutamate 5-semialdehyde: step 1/1.</text>
</comment>
<dbReference type="PIRSF" id="PIRSF000193">
    <property type="entry name" value="Pyrrol-5-carb_rd"/>
    <property type="match status" value="1"/>
</dbReference>
<keyword evidence="3 4" id="KW-0560">Oxidoreductase</keyword>
<evidence type="ECO:0000259" key="8">
    <source>
        <dbReference type="Pfam" id="PF14748"/>
    </source>
</evidence>
<dbReference type="RefSeq" id="WP_096047177.1">
    <property type="nucleotide sequence ID" value="NZ_CP023275.1"/>
</dbReference>
<dbReference type="Pfam" id="PF03807">
    <property type="entry name" value="F420_oxidored"/>
    <property type="match status" value="1"/>
</dbReference>
<dbReference type="InterPro" id="IPR036291">
    <property type="entry name" value="NAD(P)-bd_dom_sf"/>
</dbReference>
<dbReference type="Gene3D" id="3.40.50.720">
    <property type="entry name" value="NAD(P)-binding Rossmann-like Domain"/>
    <property type="match status" value="1"/>
</dbReference>
<name>A0A290HFV5_9BACT</name>
<dbReference type="OrthoDB" id="9805754at2"/>
<evidence type="ECO:0000256" key="3">
    <source>
        <dbReference type="ARBA" id="ARBA00023002"/>
    </source>
</evidence>
<comment type="similarity">
    <text evidence="1 4">Belongs to the pyrroline-5-carboxylate reductase family.</text>
</comment>
<dbReference type="InterPro" id="IPR029036">
    <property type="entry name" value="P5CR_dimer"/>
</dbReference>
<proteinExistence type="inferred from homology"/>
<evidence type="ECO:0000256" key="2">
    <source>
        <dbReference type="ARBA" id="ARBA00022857"/>
    </source>
</evidence>
<dbReference type="GO" id="GO:0055129">
    <property type="term" value="P:L-proline biosynthetic process"/>
    <property type="evidence" value="ECO:0007669"/>
    <property type="project" value="UniProtKB-UniRule"/>
</dbReference>
<dbReference type="SUPFAM" id="SSF48179">
    <property type="entry name" value="6-phosphogluconate dehydrogenase C-terminal domain-like"/>
    <property type="match status" value="1"/>
</dbReference>
<keyword evidence="4" id="KW-0028">Amino-acid biosynthesis</keyword>
<keyword evidence="2 4" id="KW-0521">NADP</keyword>
<dbReference type="AlphaFoldDB" id="A0A290HFV5"/>
<comment type="subcellular location">
    <subcellularLocation>
        <location evidence="4">Cytoplasm</location>
    </subcellularLocation>
</comment>
<comment type="function">
    <text evidence="4">Catalyzes the reduction of 1-pyrroline-5-carboxylate (PCA) to L-proline.</text>
</comment>
<feature type="domain" description="Pyrroline-5-carboxylate reductase dimerisation" evidence="8">
    <location>
        <begin position="144"/>
        <end position="244"/>
    </location>
</feature>